<dbReference type="SUPFAM" id="SSF53756">
    <property type="entry name" value="UDP-Glycosyltransferase/glycogen phosphorylase"/>
    <property type="match status" value="1"/>
</dbReference>
<comment type="similarity">
    <text evidence="1 4">Belongs to the UDP-glycosyltransferase family.</text>
</comment>
<dbReference type="FunFam" id="3.40.50.2000:FF:000056">
    <property type="entry name" value="Glycosyltransferase"/>
    <property type="match status" value="1"/>
</dbReference>
<evidence type="ECO:0000256" key="3">
    <source>
        <dbReference type="ARBA" id="ARBA00022679"/>
    </source>
</evidence>
<proteinExistence type="inferred from homology"/>
<dbReference type="InterPro" id="IPR035595">
    <property type="entry name" value="UDP_glycos_trans_CS"/>
</dbReference>
<accession>A0AAD3T731</accession>
<gene>
    <name evidence="6" type="ORF">Nepgr_026476</name>
</gene>
<protein>
    <recommendedName>
        <fullName evidence="5">Glycosyltransferase</fullName>
        <ecNumber evidence="5">2.4.1.-</ecNumber>
    </recommendedName>
</protein>
<name>A0AAD3T731_NEPGR</name>
<sequence length="469" mass="51577">MAIPSKPHVALLSSPGLGHLIPVIELAKRLVTHHSCKATVFVVTGKPCPVENQLLQSAAASNLFDIAVLPHVNATFPPETEVLTRLLLMIQEALPALHSSIASMTHRPTALIVDLFGTEAIKLAREFGIKNYVFIASNAWFLAFAAYFPHMGKVEKNEPVKLPGCNPIPYRIIEETFPNPDSRVYHEFSRVAVEISTADGILVNTWEDLEGRTLGSLKAEEFLKPKIKSPVYAIGPLVRQARPAGSKSALIEWLNKQPNRSVIYVSFGSGGTLTAQQTMEMAWGLELSQQRFIWVIRPPIDYDATASLESEDDKNDGDAMSKYFPAGFLTRTRDIGMVTSHWAPQVEILGHLAIGGFLSHCGWNSTLESLVNGIPIITWPLYAEQDMNATMLVCDFEVATGRTAKPSGVAVGRNEIERMVRKVMVENDGDAIRSRAKELQRSGERALEVGGSSYEALSRVVEECDMSLI</sequence>
<organism evidence="6 7">
    <name type="scientific">Nepenthes gracilis</name>
    <name type="common">Slender pitcher plant</name>
    <dbReference type="NCBI Taxonomy" id="150966"/>
    <lineage>
        <taxon>Eukaryota</taxon>
        <taxon>Viridiplantae</taxon>
        <taxon>Streptophyta</taxon>
        <taxon>Embryophyta</taxon>
        <taxon>Tracheophyta</taxon>
        <taxon>Spermatophyta</taxon>
        <taxon>Magnoliopsida</taxon>
        <taxon>eudicotyledons</taxon>
        <taxon>Gunneridae</taxon>
        <taxon>Pentapetalae</taxon>
        <taxon>Caryophyllales</taxon>
        <taxon>Nepenthaceae</taxon>
        <taxon>Nepenthes</taxon>
    </lineage>
</organism>
<evidence type="ECO:0000256" key="2">
    <source>
        <dbReference type="ARBA" id="ARBA00022676"/>
    </source>
</evidence>
<dbReference type="AlphaFoldDB" id="A0AAD3T731"/>
<keyword evidence="2 4" id="KW-0328">Glycosyltransferase</keyword>
<dbReference type="EC" id="2.4.1.-" evidence="5"/>
<dbReference type="EMBL" id="BSYO01000028">
    <property type="protein sequence ID" value="GMH24633.1"/>
    <property type="molecule type" value="Genomic_DNA"/>
</dbReference>
<dbReference type="Pfam" id="PF00201">
    <property type="entry name" value="UDPGT"/>
    <property type="match status" value="1"/>
</dbReference>
<dbReference type="GO" id="GO:0008194">
    <property type="term" value="F:UDP-glycosyltransferase activity"/>
    <property type="evidence" value="ECO:0007669"/>
    <property type="project" value="InterPro"/>
</dbReference>
<keyword evidence="7" id="KW-1185">Reference proteome</keyword>
<evidence type="ECO:0000256" key="4">
    <source>
        <dbReference type="RuleBase" id="RU003718"/>
    </source>
</evidence>
<dbReference type="PANTHER" id="PTHR48046">
    <property type="entry name" value="UDP-GLYCOSYLTRANSFERASE 72E1"/>
    <property type="match status" value="1"/>
</dbReference>
<evidence type="ECO:0000256" key="1">
    <source>
        <dbReference type="ARBA" id="ARBA00009995"/>
    </source>
</evidence>
<dbReference type="InterPro" id="IPR002213">
    <property type="entry name" value="UDP_glucos_trans"/>
</dbReference>
<dbReference type="PROSITE" id="PS00375">
    <property type="entry name" value="UDPGT"/>
    <property type="match status" value="1"/>
</dbReference>
<evidence type="ECO:0000256" key="5">
    <source>
        <dbReference type="RuleBase" id="RU362057"/>
    </source>
</evidence>
<reference evidence="6" key="1">
    <citation type="submission" date="2023-05" db="EMBL/GenBank/DDBJ databases">
        <title>Nepenthes gracilis genome sequencing.</title>
        <authorList>
            <person name="Fukushima K."/>
        </authorList>
    </citation>
    <scope>NUCLEOTIDE SEQUENCE</scope>
    <source>
        <strain evidence="6">SING2019-196</strain>
    </source>
</reference>
<dbReference type="PANTHER" id="PTHR48046:SF1">
    <property type="entry name" value="GLYCOSYLTRANSFERASE-RELATED"/>
    <property type="match status" value="1"/>
</dbReference>
<evidence type="ECO:0000313" key="7">
    <source>
        <dbReference type="Proteomes" id="UP001279734"/>
    </source>
</evidence>
<dbReference type="Gene3D" id="3.40.50.2000">
    <property type="entry name" value="Glycogen Phosphorylase B"/>
    <property type="match status" value="2"/>
</dbReference>
<dbReference type="CDD" id="cd03784">
    <property type="entry name" value="GT1_Gtf-like"/>
    <property type="match status" value="1"/>
</dbReference>
<comment type="caution">
    <text evidence="6">The sequence shown here is derived from an EMBL/GenBank/DDBJ whole genome shotgun (WGS) entry which is preliminary data.</text>
</comment>
<keyword evidence="3 4" id="KW-0808">Transferase</keyword>
<evidence type="ECO:0000313" key="6">
    <source>
        <dbReference type="EMBL" id="GMH24633.1"/>
    </source>
</evidence>
<dbReference type="Proteomes" id="UP001279734">
    <property type="component" value="Unassembled WGS sequence"/>
</dbReference>